<dbReference type="Pfam" id="PF12680">
    <property type="entry name" value="SnoaL_2"/>
    <property type="match status" value="1"/>
</dbReference>
<dbReference type="Gene3D" id="3.10.450.50">
    <property type="match status" value="1"/>
</dbReference>
<dbReference type="Proteomes" id="UP000256919">
    <property type="component" value="Unassembled WGS sequence"/>
</dbReference>
<dbReference type="InterPro" id="IPR032710">
    <property type="entry name" value="NTF2-like_dom_sf"/>
</dbReference>
<evidence type="ECO:0000259" key="1">
    <source>
        <dbReference type="Pfam" id="PF12680"/>
    </source>
</evidence>
<dbReference type="OrthoDB" id="1452256at2"/>
<proteinExistence type="predicted"/>
<evidence type="ECO:0000313" key="2">
    <source>
        <dbReference type="EMBL" id="REE25814.1"/>
    </source>
</evidence>
<dbReference type="EMBL" id="QREI01000002">
    <property type="protein sequence ID" value="REE25814.1"/>
    <property type="molecule type" value="Genomic_DNA"/>
</dbReference>
<organism evidence="2 3">
    <name type="scientific">Winogradskyella pacifica</name>
    <dbReference type="NCBI Taxonomy" id="664642"/>
    <lineage>
        <taxon>Bacteria</taxon>
        <taxon>Pseudomonadati</taxon>
        <taxon>Bacteroidota</taxon>
        <taxon>Flavobacteriia</taxon>
        <taxon>Flavobacteriales</taxon>
        <taxon>Flavobacteriaceae</taxon>
        <taxon>Winogradskyella</taxon>
    </lineage>
</organism>
<dbReference type="AlphaFoldDB" id="A0A3D9N4B5"/>
<evidence type="ECO:0000313" key="3">
    <source>
        <dbReference type="Proteomes" id="UP000256919"/>
    </source>
</evidence>
<protein>
    <submittedName>
        <fullName evidence="2">SnoaL-like protein</fullName>
    </submittedName>
</protein>
<feature type="domain" description="SnoaL-like" evidence="1">
    <location>
        <begin position="9"/>
        <end position="112"/>
    </location>
</feature>
<sequence length="136" mass="15978">MSSKKVVKSFYESDLANDATMVSKHFHKDCELHWTSSQGFTLLNYDDIETFFEGTRQSYNSLRFEFTHFIASGVFVTTRHTLFGFTIENPYIETTIAHFSTIWEVKDDKLYRGFEISQQADETDKKSIKSYREIKL</sequence>
<gene>
    <name evidence="2" type="ORF">DFQ09_102405</name>
</gene>
<accession>A0A3D9N4B5</accession>
<dbReference type="RefSeq" id="WP_115808784.1">
    <property type="nucleotide sequence ID" value="NZ_QREI01000002.1"/>
</dbReference>
<name>A0A3D9N4B5_9FLAO</name>
<dbReference type="InterPro" id="IPR037401">
    <property type="entry name" value="SnoaL-like"/>
</dbReference>
<comment type="caution">
    <text evidence="2">The sequence shown here is derived from an EMBL/GenBank/DDBJ whole genome shotgun (WGS) entry which is preliminary data.</text>
</comment>
<reference evidence="2 3" key="1">
    <citation type="submission" date="2018-07" db="EMBL/GenBank/DDBJ databases">
        <title>Genomic Encyclopedia of Type Strains, Phase III (KMG-III): the genomes of soil and plant-associated and newly described type strains.</title>
        <authorList>
            <person name="Whitman W."/>
        </authorList>
    </citation>
    <scope>NUCLEOTIDE SEQUENCE [LARGE SCALE GENOMIC DNA]</scope>
    <source>
        <strain evidence="2 3">CECT 7948</strain>
    </source>
</reference>
<dbReference type="SUPFAM" id="SSF54427">
    <property type="entry name" value="NTF2-like"/>
    <property type="match status" value="1"/>
</dbReference>
<keyword evidence="3" id="KW-1185">Reference proteome</keyword>